<dbReference type="GO" id="GO:0051539">
    <property type="term" value="F:4 iron, 4 sulfur cluster binding"/>
    <property type="evidence" value="ECO:0007669"/>
    <property type="project" value="UniProtKB-UniRule"/>
</dbReference>
<keyword evidence="6" id="KW-0274">FAD</keyword>
<proteinExistence type="predicted"/>
<reference evidence="9 10" key="2">
    <citation type="journal article" date="2015" name="Eukaryot. Cell">
        <title>Genetic mapping reveals that sinefungin resistance in Toxoplasma gondii is controlled by a putative amino acid transporter locus that can be used as a negative selectable marker.</title>
        <authorList>
            <person name="Behnke M.S."/>
            <person name="Khan A."/>
            <person name="Sibley L.D."/>
        </authorList>
    </citation>
    <scope>NUCLEOTIDE SEQUENCE [LARGE SCALE GENOMIC DNA]</scope>
    <source>
        <strain evidence="9 10">VAND</strain>
    </source>
</reference>
<dbReference type="PANTHER" id="PTHR10617">
    <property type="entry name" value="ELECTRON TRANSFER FLAVOPROTEIN-UBIQUINONE OXIDOREDUCTASE"/>
    <property type="match status" value="1"/>
</dbReference>
<sequence length="106" mass="11530">FDILDNLARSGTTHDHDQPSHLVIRHGKERVPVDVSLRRFAGPESRFCPAKVYEFVETEEDETTSSQLPETATGAGSSKASDGGGRGAQNDESLLLTMRMITAKTV</sequence>
<evidence type="ECO:0000256" key="2">
    <source>
        <dbReference type="ARBA" id="ARBA00022723"/>
    </source>
</evidence>
<organism evidence="9 10">
    <name type="scientific">Toxoplasma gondii VAND</name>
    <dbReference type="NCBI Taxonomy" id="933077"/>
    <lineage>
        <taxon>Eukaryota</taxon>
        <taxon>Sar</taxon>
        <taxon>Alveolata</taxon>
        <taxon>Apicomplexa</taxon>
        <taxon>Conoidasida</taxon>
        <taxon>Coccidia</taxon>
        <taxon>Eucoccidiorida</taxon>
        <taxon>Eimeriorina</taxon>
        <taxon>Sarcocystidae</taxon>
        <taxon>Toxoplasma</taxon>
    </lineage>
</organism>
<dbReference type="EC" id="1.5.5.1" evidence="6"/>
<gene>
    <name evidence="9" type="ORF">TGVAND_265230B</name>
</gene>
<comment type="catalytic activity">
    <reaction evidence="6">
        <text>a ubiquinone + reduced [electron-transfer flavoprotein] = a ubiquinol + oxidized [electron-transfer flavoprotein] + H(+)</text>
        <dbReference type="Rhea" id="RHEA:24052"/>
        <dbReference type="Rhea" id="RHEA-COMP:9565"/>
        <dbReference type="Rhea" id="RHEA-COMP:9566"/>
        <dbReference type="Rhea" id="RHEA-COMP:10685"/>
        <dbReference type="Rhea" id="RHEA-COMP:10686"/>
        <dbReference type="ChEBI" id="CHEBI:15378"/>
        <dbReference type="ChEBI" id="CHEBI:16389"/>
        <dbReference type="ChEBI" id="CHEBI:17976"/>
        <dbReference type="ChEBI" id="CHEBI:57692"/>
        <dbReference type="ChEBI" id="CHEBI:58307"/>
        <dbReference type="EC" id="1.5.5.1"/>
    </reaction>
</comment>
<dbReference type="Proteomes" id="UP000028840">
    <property type="component" value="Unassembled WGS sequence"/>
</dbReference>
<keyword evidence="3 6" id="KW-0249">Electron transport</keyword>
<dbReference type="Gene3D" id="3.30.70.20">
    <property type="match status" value="1"/>
</dbReference>
<evidence type="ECO:0000256" key="6">
    <source>
        <dbReference type="RuleBase" id="RU366068"/>
    </source>
</evidence>
<dbReference type="EMBL" id="AEYJ02001512">
    <property type="protein sequence ID" value="KFH01452.1"/>
    <property type="molecule type" value="Genomic_DNA"/>
</dbReference>
<dbReference type="Pfam" id="PF05187">
    <property type="entry name" value="Fer4_ETF_QO"/>
    <property type="match status" value="1"/>
</dbReference>
<dbReference type="InterPro" id="IPR040156">
    <property type="entry name" value="ETF-QO"/>
</dbReference>
<evidence type="ECO:0000259" key="8">
    <source>
        <dbReference type="Pfam" id="PF05187"/>
    </source>
</evidence>
<dbReference type="VEuPathDB" id="ToxoDB:TGVAND_265230B"/>
<feature type="region of interest" description="Disordered" evidence="7">
    <location>
        <begin position="1"/>
        <end position="20"/>
    </location>
</feature>
<comment type="cofactor">
    <cofactor evidence="6">
        <name>FAD</name>
        <dbReference type="ChEBI" id="CHEBI:57692"/>
    </cofactor>
</comment>
<evidence type="ECO:0000256" key="7">
    <source>
        <dbReference type="SAM" id="MobiDB-lite"/>
    </source>
</evidence>
<name>A0A086PM70_TOXGO</name>
<keyword evidence="5 6" id="KW-0411">Iron-sulfur</keyword>
<feature type="domain" description="ETF-QO/FixX C-terminal" evidence="8">
    <location>
        <begin position="1"/>
        <end position="64"/>
    </location>
</feature>
<feature type="non-terminal residue" evidence="9">
    <location>
        <position position="1"/>
    </location>
</feature>
<evidence type="ECO:0000256" key="1">
    <source>
        <dbReference type="ARBA" id="ARBA00022448"/>
    </source>
</evidence>
<evidence type="ECO:0000313" key="10">
    <source>
        <dbReference type="Proteomes" id="UP000028840"/>
    </source>
</evidence>
<evidence type="ECO:0000256" key="4">
    <source>
        <dbReference type="ARBA" id="ARBA00023004"/>
    </source>
</evidence>
<feature type="region of interest" description="Disordered" evidence="7">
    <location>
        <begin position="58"/>
        <end position="94"/>
    </location>
</feature>
<dbReference type="GO" id="GO:0004174">
    <property type="term" value="F:electron-transferring-flavoprotein dehydrogenase activity"/>
    <property type="evidence" value="ECO:0007669"/>
    <property type="project" value="UniProtKB-UniRule"/>
</dbReference>
<keyword evidence="6 9" id="KW-0830">Ubiquinone</keyword>
<evidence type="ECO:0000256" key="3">
    <source>
        <dbReference type="ARBA" id="ARBA00022982"/>
    </source>
</evidence>
<keyword evidence="2 6" id="KW-0479">Metal-binding</keyword>
<keyword evidence="4 6" id="KW-0408">Iron</keyword>
<dbReference type="AlphaFoldDB" id="A0A086PM70"/>
<dbReference type="PANTHER" id="PTHR10617:SF107">
    <property type="entry name" value="ELECTRON TRANSFER FLAVOPROTEIN-UBIQUINONE OXIDOREDUCTASE, MITOCHONDRIAL"/>
    <property type="match status" value="1"/>
</dbReference>
<evidence type="ECO:0000313" key="9">
    <source>
        <dbReference type="EMBL" id="KFH01452.1"/>
    </source>
</evidence>
<keyword evidence="1 6" id="KW-0813">Transport</keyword>
<protein>
    <recommendedName>
        <fullName evidence="6">Electron transfer flavoprotein-ubiquinone oxidoreductase</fullName>
        <shortName evidence="6">ETF-QO</shortName>
        <ecNumber evidence="6">1.5.5.1</ecNumber>
    </recommendedName>
</protein>
<dbReference type="SUPFAM" id="SSF54862">
    <property type="entry name" value="4Fe-4S ferredoxins"/>
    <property type="match status" value="1"/>
</dbReference>
<comment type="caution">
    <text evidence="9">The sequence shown here is derived from an EMBL/GenBank/DDBJ whole genome shotgun (WGS) entry which is preliminary data.</text>
</comment>
<keyword evidence="6" id="KW-0285">Flavoprotein</keyword>
<accession>A0A086PM70</accession>
<comment type="function">
    <text evidence="6">Accepts electrons from ETF and reduces ubiquinone.</text>
</comment>
<dbReference type="InterPro" id="IPR007859">
    <property type="entry name" value="ETF-QO/FixX_C"/>
</dbReference>
<evidence type="ECO:0000256" key="5">
    <source>
        <dbReference type="ARBA" id="ARBA00023014"/>
    </source>
</evidence>
<keyword evidence="6 9" id="KW-0560">Oxidoreductase</keyword>
<dbReference type="GO" id="GO:0046872">
    <property type="term" value="F:metal ion binding"/>
    <property type="evidence" value="ECO:0007669"/>
    <property type="project" value="UniProtKB-KW"/>
</dbReference>
<comment type="cofactor">
    <cofactor evidence="6">
        <name>[4Fe-4S] cluster</name>
        <dbReference type="ChEBI" id="CHEBI:49883"/>
    </cofactor>
    <text evidence="6">Binds 1 [4Fe-4S] cluster.</text>
</comment>
<reference evidence="9 10" key="1">
    <citation type="submission" date="2014-08" db="EMBL/GenBank/DDBJ databases">
        <authorList>
            <person name="Sibley D."/>
            <person name="Venepally P."/>
            <person name="Karamycheva S."/>
            <person name="Hadjithomas M."/>
            <person name="Khan A."/>
            <person name="Brunk B."/>
            <person name="Roos D."/>
            <person name="Caler E."/>
            <person name="Lorenzi H."/>
        </authorList>
    </citation>
    <scope>NUCLEOTIDE SEQUENCE [LARGE SCALE GENOMIC DNA]</scope>
    <source>
        <strain evidence="9 10">VAND</strain>
    </source>
</reference>